<feature type="transmembrane region" description="Helical" evidence="1">
    <location>
        <begin position="5"/>
        <end position="22"/>
    </location>
</feature>
<comment type="caution">
    <text evidence="2">The sequence shown here is derived from an EMBL/GenBank/DDBJ whole genome shotgun (WGS) entry which is preliminary data.</text>
</comment>
<keyword evidence="1" id="KW-0472">Membrane</keyword>
<organism evidence="2 3">
    <name type="scientific">Marinomonas arenicola</name>
    <dbReference type="NCBI Taxonomy" id="569601"/>
    <lineage>
        <taxon>Bacteria</taxon>
        <taxon>Pseudomonadati</taxon>
        <taxon>Pseudomonadota</taxon>
        <taxon>Gammaproteobacteria</taxon>
        <taxon>Oceanospirillales</taxon>
        <taxon>Oceanospirillaceae</taxon>
        <taxon>Marinomonas</taxon>
    </lineage>
</organism>
<gene>
    <name evidence="2" type="ORF">V6242_14440</name>
</gene>
<evidence type="ECO:0000256" key="1">
    <source>
        <dbReference type="SAM" id="Phobius"/>
    </source>
</evidence>
<dbReference type="Proteomes" id="UP001379949">
    <property type="component" value="Unassembled WGS sequence"/>
</dbReference>
<keyword evidence="1" id="KW-0812">Transmembrane</keyword>
<dbReference type="PANTHER" id="PTHR34801">
    <property type="entry name" value="EXPRESSED PROTEIN"/>
    <property type="match status" value="1"/>
</dbReference>
<evidence type="ECO:0000313" key="3">
    <source>
        <dbReference type="Proteomes" id="UP001379949"/>
    </source>
</evidence>
<dbReference type="PIRSF" id="PIRSF026426">
    <property type="entry name" value="DUF1499"/>
    <property type="match status" value="1"/>
</dbReference>
<sequence>MVRWISLFVVVLVIGFFVYIKVNNQPPEGLGVTAGLFKPCPTTPNCVSSQAEKSDAAHYIAPIIYHGSRKDTQLNIESYFLNQGNAQIVASELGYVHIEVKSSWFGYIDDVEFYLPEADSVIHVRSGSRVGYSDLDVNRQRIEKLETHLKG</sequence>
<dbReference type="PANTHER" id="PTHR34801:SF6">
    <property type="entry name" value="SLL1620 PROTEIN"/>
    <property type="match status" value="1"/>
</dbReference>
<dbReference type="Pfam" id="PF07386">
    <property type="entry name" value="DUF1499"/>
    <property type="match status" value="1"/>
</dbReference>
<evidence type="ECO:0000313" key="2">
    <source>
        <dbReference type="EMBL" id="MEL0614353.1"/>
    </source>
</evidence>
<accession>A0ABU9G9B7</accession>
<dbReference type="EMBL" id="JBAKAR010000013">
    <property type="protein sequence ID" value="MEL0614353.1"/>
    <property type="molecule type" value="Genomic_DNA"/>
</dbReference>
<dbReference type="RefSeq" id="WP_341565151.1">
    <property type="nucleotide sequence ID" value="NZ_JBAKAQ010000007.1"/>
</dbReference>
<name>A0ABU9G9B7_9GAMM</name>
<dbReference type="InterPro" id="IPR010865">
    <property type="entry name" value="DUF1499"/>
</dbReference>
<keyword evidence="1" id="KW-1133">Transmembrane helix</keyword>
<reference evidence="2 3" key="1">
    <citation type="submission" date="2024-02" db="EMBL/GenBank/DDBJ databases">
        <title>Bacteria isolated from the canopy kelp, Nereocystis luetkeana.</title>
        <authorList>
            <person name="Pfister C.A."/>
            <person name="Younker I.T."/>
            <person name="Light S.H."/>
        </authorList>
    </citation>
    <scope>NUCLEOTIDE SEQUENCE [LARGE SCALE GENOMIC DNA]</scope>
    <source>
        <strain evidence="2 3">TI.4.07</strain>
    </source>
</reference>
<proteinExistence type="predicted"/>
<keyword evidence="3" id="KW-1185">Reference proteome</keyword>
<protein>
    <submittedName>
        <fullName evidence="2">DUF1499 domain-containing protein</fullName>
    </submittedName>
</protein>